<dbReference type="GeneID" id="18884056"/>
<keyword evidence="2" id="KW-1185">Reference proteome</keyword>
<proteinExistence type="predicted"/>
<dbReference type="OrthoDB" id="3164835at2759"/>
<evidence type="ECO:0000313" key="2">
    <source>
        <dbReference type="Proteomes" id="UP000054196"/>
    </source>
</evidence>
<evidence type="ECO:0000313" key="1">
    <source>
        <dbReference type="EMBL" id="EIN03867.1"/>
    </source>
</evidence>
<dbReference type="Proteomes" id="UP000054196">
    <property type="component" value="Unassembled WGS sequence"/>
</dbReference>
<reference evidence="2" key="1">
    <citation type="journal article" date="2012" name="Science">
        <title>The Paleozoic origin of enzymatic lignin decomposition reconstructed from 31 fungal genomes.</title>
        <authorList>
            <person name="Floudas D."/>
            <person name="Binder M."/>
            <person name="Riley R."/>
            <person name="Barry K."/>
            <person name="Blanchette R.A."/>
            <person name="Henrissat B."/>
            <person name="Martinez A.T."/>
            <person name="Otillar R."/>
            <person name="Spatafora J.W."/>
            <person name="Yadav J.S."/>
            <person name="Aerts A."/>
            <person name="Benoit I."/>
            <person name="Boyd A."/>
            <person name="Carlson A."/>
            <person name="Copeland A."/>
            <person name="Coutinho P.M."/>
            <person name="de Vries R.P."/>
            <person name="Ferreira P."/>
            <person name="Findley K."/>
            <person name="Foster B."/>
            <person name="Gaskell J."/>
            <person name="Glotzer D."/>
            <person name="Gorecki P."/>
            <person name="Heitman J."/>
            <person name="Hesse C."/>
            <person name="Hori C."/>
            <person name="Igarashi K."/>
            <person name="Jurgens J.A."/>
            <person name="Kallen N."/>
            <person name="Kersten P."/>
            <person name="Kohler A."/>
            <person name="Kuees U."/>
            <person name="Kumar T.K.A."/>
            <person name="Kuo A."/>
            <person name="LaButti K."/>
            <person name="Larrondo L.F."/>
            <person name="Lindquist E."/>
            <person name="Ling A."/>
            <person name="Lombard V."/>
            <person name="Lucas S."/>
            <person name="Lundell T."/>
            <person name="Martin R."/>
            <person name="McLaughlin D.J."/>
            <person name="Morgenstern I."/>
            <person name="Morin E."/>
            <person name="Murat C."/>
            <person name="Nagy L.G."/>
            <person name="Nolan M."/>
            <person name="Ohm R.A."/>
            <person name="Patyshakuliyeva A."/>
            <person name="Rokas A."/>
            <person name="Ruiz-Duenas F.J."/>
            <person name="Sabat G."/>
            <person name="Salamov A."/>
            <person name="Samejima M."/>
            <person name="Schmutz J."/>
            <person name="Slot J.C."/>
            <person name="St John F."/>
            <person name="Stenlid J."/>
            <person name="Sun H."/>
            <person name="Sun S."/>
            <person name="Syed K."/>
            <person name="Tsang A."/>
            <person name="Wiebenga A."/>
            <person name="Young D."/>
            <person name="Pisabarro A."/>
            <person name="Eastwood D.C."/>
            <person name="Martin F."/>
            <person name="Cullen D."/>
            <person name="Grigoriev I.V."/>
            <person name="Hibbett D.S."/>
        </authorList>
    </citation>
    <scope>NUCLEOTIDE SEQUENCE [LARGE SCALE GENOMIC DNA]</scope>
    <source>
        <strain evidence="2">HHB-11173 SS5</strain>
    </source>
</reference>
<accession>R7S259</accession>
<evidence type="ECO:0008006" key="3">
    <source>
        <dbReference type="Google" id="ProtNLM"/>
    </source>
</evidence>
<organism evidence="1 2">
    <name type="scientific">Punctularia strigosozonata (strain HHB-11173)</name>
    <name type="common">White-rot fungus</name>
    <dbReference type="NCBI Taxonomy" id="741275"/>
    <lineage>
        <taxon>Eukaryota</taxon>
        <taxon>Fungi</taxon>
        <taxon>Dikarya</taxon>
        <taxon>Basidiomycota</taxon>
        <taxon>Agaricomycotina</taxon>
        <taxon>Agaricomycetes</taxon>
        <taxon>Corticiales</taxon>
        <taxon>Punctulariaceae</taxon>
        <taxon>Punctularia</taxon>
    </lineage>
</organism>
<gene>
    <name evidence="1" type="ORF">PUNSTDRAFT_55946</name>
</gene>
<sequence length="292" mass="32772">MSCHALSAASPFFQSMFDLPQSPDTHTHRGEFIYHDLPAVPMSERADVLGPVLRCCHAREDAGVSSTGLLASMLEVADKYDMLGAVLGAIERSAQGGSVRRLVERDPATIYALAYHHHLPDLARASVRSLLRLDVGTIDASKDEPLVQGYLTPHARKCLKEYHRACSRAVGHVLRYPVWAPCERESRLWLDEPDRYVWWTCASCPVTGDASWSRFRKREPRAWFTQYLADMSVTLEERPLDIGDNAAFRSAVRAASKCGTCAEHAYEHLTEFAALLQERVDMAISRIQLELF</sequence>
<protein>
    <recommendedName>
        <fullName evidence="3">BTB domain-containing protein</fullName>
    </recommendedName>
</protein>
<dbReference type="EMBL" id="JH687558">
    <property type="protein sequence ID" value="EIN03867.1"/>
    <property type="molecule type" value="Genomic_DNA"/>
</dbReference>
<dbReference type="KEGG" id="psq:PUNSTDRAFT_55946"/>
<dbReference type="HOGENOM" id="CLU_052397_0_0_1"/>
<dbReference type="InterPro" id="IPR011333">
    <property type="entry name" value="SKP1/BTB/POZ_sf"/>
</dbReference>
<dbReference type="Gene3D" id="3.30.710.10">
    <property type="entry name" value="Potassium Channel Kv1.1, Chain A"/>
    <property type="match status" value="1"/>
</dbReference>
<dbReference type="RefSeq" id="XP_007388925.1">
    <property type="nucleotide sequence ID" value="XM_007388863.1"/>
</dbReference>
<dbReference type="AlphaFoldDB" id="R7S259"/>
<name>R7S259_PUNST</name>